<dbReference type="GO" id="GO:0008757">
    <property type="term" value="F:S-adenosylmethionine-dependent methyltransferase activity"/>
    <property type="evidence" value="ECO:0007669"/>
    <property type="project" value="InterPro"/>
</dbReference>
<evidence type="ECO:0000313" key="2">
    <source>
        <dbReference type="EMBL" id="PTE19566.1"/>
    </source>
</evidence>
<name>A0A2T4JNV0_9RHOB</name>
<dbReference type="PANTHER" id="PTHR43591">
    <property type="entry name" value="METHYLTRANSFERASE"/>
    <property type="match status" value="1"/>
</dbReference>
<feature type="domain" description="Methyltransferase type 11" evidence="1">
    <location>
        <begin position="57"/>
        <end position="147"/>
    </location>
</feature>
<protein>
    <recommendedName>
        <fullName evidence="1">Methyltransferase type 11 domain-containing protein</fullName>
    </recommendedName>
</protein>
<gene>
    <name evidence="2" type="ORF">C5F48_22230</name>
</gene>
<dbReference type="EMBL" id="PZKG01000225">
    <property type="protein sequence ID" value="PTE19566.1"/>
    <property type="molecule type" value="Genomic_DNA"/>
</dbReference>
<dbReference type="AlphaFoldDB" id="A0A2T4JNV0"/>
<dbReference type="Gene3D" id="3.40.50.150">
    <property type="entry name" value="Vaccinia Virus protein VP39"/>
    <property type="match status" value="1"/>
</dbReference>
<proteinExistence type="predicted"/>
<organism evidence="2 3">
    <name type="scientific">Cereibacter changlensis JA139</name>
    <dbReference type="NCBI Taxonomy" id="1188249"/>
    <lineage>
        <taxon>Bacteria</taxon>
        <taxon>Pseudomonadati</taxon>
        <taxon>Pseudomonadota</taxon>
        <taxon>Alphaproteobacteria</taxon>
        <taxon>Rhodobacterales</taxon>
        <taxon>Paracoccaceae</taxon>
        <taxon>Cereibacter</taxon>
    </lineage>
</organism>
<reference evidence="2 3" key="1">
    <citation type="submission" date="2018-03" db="EMBL/GenBank/DDBJ databases">
        <title>Cereibacter changlensis.</title>
        <authorList>
            <person name="Meyer T.E."/>
            <person name="Miller S."/>
            <person name="Lodha T."/>
            <person name="Gandham S."/>
            <person name="Chintalapati S."/>
            <person name="Chintalapati V.R."/>
        </authorList>
    </citation>
    <scope>NUCLEOTIDE SEQUENCE [LARGE SCALE GENOMIC DNA]</scope>
    <source>
        <strain evidence="2 3">JA139</strain>
    </source>
</reference>
<comment type="caution">
    <text evidence="2">The sequence shown here is derived from an EMBL/GenBank/DDBJ whole genome shotgun (WGS) entry which is preliminary data.</text>
</comment>
<keyword evidence="3" id="KW-1185">Reference proteome</keyword>
<dbReference type="InterPro" id="IPR029063">
    <property type="entry name" value="SAM-dependent_MTases_sf"/>
</dbReference>
<dbReference type="RefSeq" id="WP_107665923.1">
    <property type="nucleotide sequence ID" value="NZ_PZKG01000225.1"/>
</dbReference>
<sequence length="281" mass="30481">MIRSQSEANERLSFREFECHGWEERVTEYDRSWGHVTRAFIPAILRTLPRIEGCRLLDLATGPGYAAGAAAACGADAQGVDFSAHMVAQARSAYPDATFHIADVLDLPFEGSAFDAVVSNFGVQHFADPAAVFAEAARVLQPGGMLTFTLWAERTRNAAALILETAVERHAVIPSPVPEGPDYHHLLSLSELRATLGRAGLDTTTVSSRLQIVPWRLKTPDELFQAEFSGSVRSGAQLRCQPAAALENIRHAMAADISVNYRESSSFIVPMAAYVISASKP</sequence>
<dbReference type="Proteomes" id="UP000241010">
    <property type="component" value="Unassembled WGS sequence"/>
</dbReference>
<dbReference type="OrthoDB" id="9808140at2"/>
<dbReference type="InterPro" id="IPR013216">
    <property type="entry name" value="Methyltransf_11"/>
</dbReference>
<dbReference type="SUPFAM" id="SSF53335">
    <property type="entry name" value="S-adenosyl-L-methionine-dependent methyltransferases"/>
    <property type="match status" value="1"/>
</dbReference>
<evidence type="ECO:0000259" key="1">
    <source>
        <dbReference type="Pfam" id="PF08241"/>
    </source>
</evidence>
<accession>A0A2T4JNV0</accession>
<evidence type="ECO:0000313" key="3">
    <source>
        <dbReference type="Proteomes" id="UP000241010"/>
    </source>
</evidence>
<dbReference type="Pfam" id="PF08241">
    <property type="entry name" value="Methyltransf_11"/>
    <property type="match status" value="1"/>
</dbReference>
<dbReference type="CDD" id="cd02440">
    <property type="entry name" value="AdoMet_MTases"/>
    <property type="match status" value="1"/>
</dbReference>